<dbReference type="RefSeq" id="WP_185986030.1">
    <property type="nucleotide sequence ID" value="NZ_BAAALZ010000003.1"/>
</dbReference>
<protein>
    <submittedName>
        <fullName evidence="1">Glycerol uptake operon antiterminator</fullName>
    </submittedName>
</protein>
<dbReference type="Proteomes" id="UP000586095">
    <property type="component" value="Unassembled WGS sequence"/>
</dbReference>
<dbReference type="EMBL" id="JACCBD010000001">
    <property type="protein sequence ID" value="NYD25578.1"/>
    <property type="molecule type" value="Genomic_DNA"/>
</dbReference>
<proteinExistence type="predicted"/>
<evidence type="ECO:0000313" key="2">
    <source>
        <dbReference type="Proteomes" id="UP000586095"/>
    </source>
</evidence>
<organism evidence="1 2">
    <name type="scientific">Leucobacter aridicollis</name>
    <dbReference type="NCBI Taxonomy" id="283878"/>
    <lineage>
        <taxon>Bacteria</taxon>
        <taxon>Bacillati</taxon>
        <taxon>Actinomycetota</taxon>
        <taxon>Actinomycetes</taxon>
        <taxon>Micrococcales</taxon>
        <taxon>Microbacteriaceae</taxon>
        <taxon>Leucobacter</taxon>
    </lineage>
</organism>
<keyword evidence="2" id="KW-1185">Reference proteome</keyword>
<name>A0A852R3N2_9MICO</name>
<evidence type="ECO:0000313" key="1">
    <source>
        <dbReference type="EMBL" id="NYD25578.1"/>
    </source>
</evidence>
<dbReference type="SUPFAM" id="SSF110391">
    <property type="entry name" value="GlpP-like"/>
    <property type="match status" value="1"/>
</dbReference>
<accession>A0A852R3N2</accession>
<dbReference type="Pfam" id="PF04309">
    <property type="entry name" value="G3P_antiterm"/>
    <property type="match status" value="1"/>
</dbReference>
<dbReference type="PIRSF" id="PIRSF016897">
    <property type="entry name" value="GlpP"/>
    <property type="match status" value="1"/>
</dbReference>
<dbReference type="InterPro" id="IPR006699">
    <property type="entry name" value="GlpP"/>
</dbReference>
<dbReference type="GO" id="GO:0006071">
    <property type="term" value="P:glycerol metabolic process"/>
    <property type="evidence" value="ECO:0007669"/>
    <property type="project" value="InterPro"/>
</dbReference>
<dbReference type="GO" id="GO:0006355">
    <property type="term" value="P:regulation of DNA-templated transcription"/>
    <property type="evidence" value="ECO:0007669"/>
    <property type="project" value="InterPro"/>
</dbReference>
<sequence>MTASRREAQNDPARRARLKELVGLHTRPVIASVLDRPHLEAFIESSAQFCFLAQTDLIELETAIARIHDRPRKVVFVNIDSIVGLAQDRGGVDYLARLGADGLLTTRGSLIPRAQEAGLLTVQKLFITDRSNIQRGVAAVHGAKPDLLQLMPAPVLPFVAGHEIMRIRPVVASGFVTSPTEVEAALSHGAVAVSTSTPKLWEYEHASEQRTRPQPSRE</sequence>
<dbReference type="PANTHER" id="PTHR35787">
    <property type="entry name" value="GLYCEROL UPTAKE OPERON ANTITERMINATOR REGULATORY PROTEIN"/>
    <property type="match status" value="1"/>
</dbReference>
<comment type="caution">
    <text evidence="1">The sequence shown here is derived from an EMBL/GenBank/DDBJ whole genome shotgun (WGS) entry which is preliminary data.</text>
</comment>
<dbReference type="AlphaFoldDB" id="A0A852R3N2"/>
<dbReference type="PANTHER" id="PTHR35787:SF1">
    <property type="entry name" value="GLYCEROL UPTAKE OPERON ANTITERMINATOR REGULATORY PROTEIN"/>
    <property type="match status" value="1"/>
</dbReference>
<dbReference type="InterPro" id="IPR013785">
    <property type="entry name" value="Aldolase_TIM"/>
</dbReference>
<reference evidence="1 2" key="1">
    <citation type="submission" date="2020-07" db="EMBL/GenBank/DDBJ databases">
        <title>Sequencing the genomes of 1000 actinobacteria strains.</title>
        <authorList>
            <person name="Klenk H.-P."/>
        </authorList>
    </citation>
    <scope>NUCLEOTIDE SEQUENCE [LARGE SCALE GENOMIC DNA]</scope>
    <source>
        <strain evidence="1 2">DSM 17380</strain>
    </source>
</reference>
<dbReference type="Gene3D" id="3.20.20.70">
    <property type="entry name" value="Aldolase class I"/>
    <property type="match status" value="1"/>
</dbReference>
<gene>
    <name evidence="1" type="ORF">BJ960_000381</name>
</gene>